<evidence type="ECO:0000313" key="2">
    <source>
        <dbReference type="EMBL" id="PNX77468.1"/>
    </source>
</evidence>
<dbReference type="Proteomes" id="UP000236291">
    <property type="component" value="Unassembled WGS sequence"/>
</dbReference>
<feature type="domain" description="KIB1-4 beta-propeller" evidence="1">
    <location>
        <begin position="51"/>
        <end position="335"/>
    </location>
</feature>
<evidence type="ECO:0000313" key="3">
    <source>
        <dbReference type="Proteomes" id="UP000236291"/>
    </source>
</evidence>
<dbReference type="AlphaFoldDB" id="A0A2K3LG14"/>
<dbReference type="Pfam" id="PF03478">
    <property type="entry name" value="Beta-prop_KIB1-4"/>
    <property type="match status" value="1"/>
</dbReference>
<proteinExistence type="predicted"/>
<organism evidence="2 3">
    <name type="scientific">Trifolium pratense</name>
    <name type="common">Red clover</name>
    <dbReference type="NCBI Taxonomy" id="57577"/>
    <lineage>
        <taxon>Eukaryota</taxon>
        <taxon>Viridiplantae</taxon>
        <taxon>Streptophyta</taxon>
        <taxon>Embryophyta</taxon>
        <taxon>Tracheophyta</taxon>
        <taxon>Spermatophyta</taxon>
        <taxon>Magnoliopsida</taxon>
        <taxon>eudicotyledons</taxon>
        <taxon>Gunneridae</taxon>
        <taxon>Pentapetalae</taxon>
        <taxon>rosids</taxon>
        <taxon>fabids</taxon>
        <taxon>Fabales</taxon>
        <taxon>Fabaceae</taxon>
        <taxon>Papilionoideae</taxon>
        <taxon>50 kb inversion clade</taxon>
        <taxon>NPAAA clade</taxon>
        <taxon>Hologalegina</taxon>
        <taxon>IRL clade</taxon>
        <taxon>Trifolieae</taxon>
        <taxon>Trifolium</taxon>
    </lineage>
</organism>
<dbReference type="EMBL" id="ASHM01032410">
    <property type="protein sequence ID" value="PNX77468.1"/>
    <property type="molecule type" value="Genomic_DNA"/>
</dbReference>
<sequence>MNRLSLNDNLALRAICRSCRKTISNAIENKHCCHLPEVPQVFLRSNNSRFFFSLSERSVHHHHHLRTPPWRLTINTCIGSVEGWLIMSDYSELGFVKCFFLNPVTDVRIMIPSKLSLPTYSSVRGDIIPLTKMVASSNPNCDGSSDCYLAGLFSDDCHIAIYKLFDKSWTIVESDKDLGSYFTDVEIIGTKLYVSDSPLDSILIYCLKDTTNGPPKTKVLAKFPLISNNSFGFLGKDEALRELYFIFMSLNVEPVFENQDVIPAHLKKISAFPEPPQVTNFEVFKLDTNKDPIGWQNVQLEDRVAFVSNLSNIVMSRDELNFNKDLIRENSIYFAFYFPCPTNPWQGLQLGMFDLTDSSVEYFPVETSKDGDVPFPKWFVPSVW</sequence>
<dbReference type="PANTHER" id="PTHR44259">
    <property type="entry name" value="OS07G0183000 PROTEIN-RELATED"/>
    <property type="match status" value="1"/>
</dbReference>
<dbReference type="PANTHER" id="PTHR44259:SF114">
    <property type="entry name" value="OS06G0707300 PROTEIN"/>
    <property type="match status" value="1"/>
</dbReference>
<reference evidence="2 3" key="1">
    <citation type="journal article" date="2014" name="Am. J. Bot.">
        <title>Genome assembly and annotation for red clover (Trifolium pratense; Fabaceae).</title>
        <authorList>
            <person name="Istvanek J."/>
            <person name="Jaros M."/>
            <person name="Krenek A."/>
            <person name="Repkova J."/>
        </authorList>
    </citation>
    <scope>NUCLEOTIDE SEQUENCE [LARGE SCALE GENOMIC DNA]</scope>
    <source>
        <strain evidence="3">cv. Tatra</strain>
        <tissue evidence="2">Young leaves</tissue>
    </source>
</reference>
<protein>
    <recommendedName>
        <fullName evidence="1">KIB1-4 beta-propeller domain-containing protein</fullName>
    </recommendedName>
</protein>
<accession>A0A2K3LG14</accession>
<reference evidence="2 3" key="2">
    <citation type="journal article" date="2017" name="Front. Plant Sci.">
        <title>Gene Classification and Mining of Molecular Markers Useful in Red Clover (Trifolium pratense) Breeding.</title>
        <authorList>
            <person name="Istvanek J."/>
            <person name="Dluhosova J."/>
            <person name="Dluhos P."/>
            <person name="Patkova L."/>
            <person name="Nedelnik J."/>
            <person name="Repkova J."/>
        </authorList>
    </citation>
    <scope>NUCLEOTIDE SEQUENCE [LARGE SCALE GENOMIC DNA]</scope>
    <source>
        <strain evidence="3">cv. Tatra</strain>
        <tissue evidence="2">Young leaves</tissue>
    </source>
</reference>
<dbReference type="InterPro" id="IPR050942">
    <property type="entry name" value="F-box_BR-signaling"/>
</dbReference>
<evidence type="ECO:0000259" key="1">
    <source>
        <dbReference type="Pfam" id="PF03478"/>
    </source>
</evidence>
<dbReference type="InterPro" id="IPR005174">
    <property type="entry name" value="KIB1-4_b-propeller"/>
</dbReference>
<comment type="caution">
    <text evidence="2">The sequence shown here is derived from an EMBL/GenBank/DDBJ whole genome shotgun (WGS) entry which is preliminary data.</text>
</comment>
<name>A0A2K3LG14_TRIPR</name>
<gene>
    <name evidence="2" type="ORF">L195_g033436</name>
</gene>
<dbReference type="STRING" id="57577.A0A2K3LG14"/>